<sequence length="34" mass="3951">MYDAAGKNVCFEQEAEVRDPCLHRCVLNHMEQIT</sequence>
<evidence type="ECO:0000313" key="2">
    <source>
        <dbReference type="Proteomes" id="UP000835792"/>
    </source>
</evidence>
<accession>A0ABN7GGH0</accession>
<gene>
    <name evidence="1" type="ORF">GHA_00428</name>
</gene>
<reference evidence="1" key="1">
    <citation type="submission" date="2020-05" db="EMBL/GenBank/DDBJ databases">
        <authorList>
            <person name="Delgado-Blas J."/>
        </authorList>
    </citation>
    <scope>NUCLEOTIDE SEQUENCE</scope>
    <source>
        <strain evidence="1">BB1468</strain>
    </source>
</reference>
<protein>
    <submittedName>
        <fullName evidence="1">Uncharacterized protein</fullName>
    </submittedName>
</protein>
<keyword evidence="2" id="KW-1185">Reference proteome</keyword>
<proteinExistence type="predicted"/>
<dbReference type="EMBL" id="CAHPRB010000001">
    <property type="protein sequence ID" value="CAB5532481.1"/>
    <property type="molecule type" value="Genomic_DNA"/>
</dbReference>
<comment type="caution">
    <text evidence="1">The sequence shown here is derived from an EMBL/GenBank/DDBJ whole genome shotgun (WGS) entry which is preliminary data.</text>
</comment>
<organism evidence="1 2">
    <name type="scientific">Citrobacter youngae</name>
    <dbReference type="NCBI Taxonomy" id="133448"/>
    <lineage>
        <taxon>Bacteria</taxon>
        <taxon>Pseudomonadati</taxon>
        <taxon>Pseudomonadota</taxon>
        <taxon>Gammaproteobacteria</taxon>
        <taxon>Enterobacterales</taxon>
        <taxon>Enterobacteriaceae</taxon>
        <taxon>Citrobacter</taxon>
        <taxon>Citrobacter freundii complex</taxon>
    </lineage>
</organism>
<evidence type="ECO:0000313" key="1">
    <source>
        <dbReference type="EMBL" id="CAB5532481.1"/>
    </source>
</evidence>
<dbReference type="Proteomes" id="UP000835792">
    <property type="component" value="Unassembled WGS sequence"/>
</dbReference>
<name>A0ABN7GGH0_9ENTR</name>